<protein>
    <recommendedName>
        <fullName evidence="4">STAS/SEC14 domain-containing protein</fullName>
    </recommendedName>
</protein>
<dbReference type="EMBL" id="ABOX02000001">
    <property type="protein sequence ID" value="EEF63451.1"/>
    <property type="molecule type" value="Genomic_DNA"/>
</dbReference>
<sequence>MGTLPFTKGGRRSTLQGNKMNGRPDFLEIKEEYARFRPEGEVSLEQAIGAVGEAIAFCHRQGIIRLLVDTTGLTGFAPPTIAQRFWIAQDWAEKARGSVAVGIVLTPEAVDPNKFEVTAAENAGQTANTFTSESEALEWLLQQKRT</sequence>
<evidence type="ECO:0000313" key="2">
    <source>
        <dbReference type="EMBL" id="EEF63451.1"/>
    </source>
</evidence>
<evidence type="ECO:0008006" key="4">
    <source>
        <dbReference type="Google" id="ProtNLM"/>
    </source>
</evidence>
<proteinExistence type="predicted"/>
<comment type="caution">
    <text evidence="2">The sequence shown here is derived from an EMBL/GenBank/DDBJ whole genome shotgun (WGS) entry which is preliminary data.</text>
</comment>
<organism evidence="2 3">
    <name type="scientific">Pedosphaera parvula (strain Ellin514)</name>
    <dbReference type="NCBI Taxonomy" id="320771"/>
    <lineage>
        <taxon>Bacteria</taxon>
        <taxon>Pseudomonadati</taxon>
        <taxon>Verrucomicrobiota</taxon>
        <taxon>Pedosphaerae</taxon>
        <taxon>Pedosphaerales</taxon>
        <taxon>Pedosphaeraceae</taxon>
        <taxon>Pedosphaera</taxon>
    </lineage>
</organism>
<gene>
    <name evidence="2" type="ORF">Cflav_PD6086</name>
</gene>
<keyword evidence="3" id="KW-1185">Reference proteome</keyword>
<evidence type="ECO:0000313" key="3">
    <source>
        <dbReference type="Proteomes" id="UP000003688"/>
    </source>
</evidence>
<evidence type="ECO:0000256" key="1">
    <source>
        <dbReference type="SAM" id="MobiDB-lite"/>
    </source>
</evidence>
<feature type="region of interest" description="Disordered" evidence="1">
    <location>
        <begin position="1"/>
        <end position="21"/>
    </location>
</feature>
<dbReference type="AlphaFoldDB" id="B9XAB0"/>
<name>B9XAB0_PEDPL</name>
<accession>B9XAB0</accession>
<dbReference type="Proteomes" id="UP000003688">
    <property type="component" value="Unassembled WGS sequence"/>
</dbReference>
<reference evidence="2 3" key="1">
    <citation type="journal article" date="2011" name="J. Bacteriol.">
        <title>Genome sequence of 'Pedosphaera parvula' Ellin514, an aerobic Verrucomicrobial isolate from pasture soil.</title>
        <authorList>
            <person name="Kant R."/>
            <person name="van Passel M.W."/>
            <person name="Sangwan P."/>
            <person name="Palva A."/>
            <person name="Lucas S."/>
            <person name="Copeland A."/>
            <person name="Lapidus A."/>
            <person name="Glavina Del Rio T."/>
            <person name="Dalin E."/>
            <person name="Tice H."/>
            <person name="Bruce D."/>
            <person name="Goodwin L."/>
            <person name="Pitluck S."/>
            <person name="Chertkov O."/>
            <person name="Larimer F.W."/>
            <person name="Land M.L."/>
            <person name="Hauser L."/>
            <person name="Brettin T.S."/>
            <person name="Detter J.C."/>
            <person name="Han S."/>
            <person name="de Vos W.M."/>
            <person name="Janssen P.H."/>
            <person name="Smidt H."/>
        </authorList>
    </citation>
    <scope>NUCLEOTIDE SEQUENCE [LARGE SCALE GENOMIC DNA]</scope>
    <source>
        <strain evidence="2 3">Ellin514</strain>
    </source>
</reference>